<proteinExistence type="predicted"/>
<gene>
    <name evidence="1" type="ORF">SAMN05216490_1560</name>
</gene>
<dbReference type="RefSeq" id="WP_157682071.1">
    <property type="nucleotide sequence ID" value="NZ_LT629740.1"/>
</dbReference>
<dbReference type="AlphaFoldDB" id="A0A1H1U0G3"/>
<evidence type="ECO:0000313" key="2">
    <source>
        <dbReference type="Proteomes" id="UP000199679"/>
    </source>
</evidence>
<accession>A0A1H1U0G3</accession>
<reference evidence="1 2" key="1">
    <citation type="submission" date="2016-10" db="EMBL/GenBank/DDBJ databases">
        <authorList>
            <person name="de Groot N.N."/>
        </authorList>
    </citation>
    <scope>NUCLEOTIDE SEQUENCE [LARGE SCALE GENOMIC DNA]</scope>
    <source>
        <strain evidence="1 2">MP1X4</strain>
    </source>
</reference>
<dbReference type="STRING" id="652787.SAMN05216490_1560"/>
<organism evidence="1 2">
    <name type="scientific">Mucilaginibacter mallensis</name>
    <dbReference type="NCBI Taxonomy" id="652787"/>
    <lineage>
        <taxon>Bacteria</taxon>
        <taxon>Pseudomonadati</taxon>
        <taxon>Bacteroidota</taxon>
        <taxon>Sphingobacteriia</taxon>
        <taxon>Sphingobacteriales</taxon>
        <taxon>Sphingobacteriaceae</taxon>
        <taxon>Mucilaginibacter</taxon>
    </lineage>
</organism>
<name>A0A1H1U0G3_MUCMA</name>
<keyword evidence="2" id="KW-1185">Reference proteome</keyword>
<dbReference type="EMBL" id="LT629740">
    <property type="protein sequence ID" value="SDS65844.1"/>
    <property type="molecule type" value="Genomic_DNA"/>
</dbReference>
<sequence length="617" mass="66519">MKRTLTHKPAYCSMFLLLLFTILTNSCKKENLYGTIPLLNVADKSASAIRLYNFDDPTDVTVNSIPLTAYANPNTPTTGTALGLSIFPTGIWTNGDDGSPFVVPNSLLDKDGKAHFTMLIQSTITSGSVGEQSTIDTTIMNNAAQPQDYYLMPNGHFKVVNRDNVPPTNSQNFKIRVINLGSNVYGDPSGLNIKGPVSLTYADGSPVSPALNNVAQGAASGYVELPYRAYQFKLFIANGAIDVTRQLAEIPSSAYYIPGNFGPLPQEGLIPRVRTFKPGGVYSIIVSENIQPLYRDVNRFTSGMPINSYRVITELDPGVNSTYAAMQAVNAIPGKQLTINVDGQPLGGPLPYAGSVASNTAQQAPYQIYVQGTHHIQAKDQSGNVLAEKDIQLFPYDNYTIWAYDQPDGKPALLFEANDMTGTLYLSQSSQSGYVAPDDGTNGTLRRGQYNYALESRFLNLNPDLPYATFTNDNQLFLPAVATSGIYQGDTIRFFSAYVNLAPGAMPPNNSSILYSLPFVSPAATGVPFGNSEKGIVPQLIRVYQSKPGDKPEVPGLLLTTVAPINVLQAFIANPALYTAPQFKTAETGIYTVALVGAINASGTTDKAKLIVIKHNK</sequence>
<evidence type="ECO:0008006" key="3">
    <source>
        <dbReference type="Google" id="ProtNLM"/>
    </source>
</evidence>
<evidence type="ECO:0000313" key="1">
    <source>
        <dbReference type="EMBL" id="SDS65844.1"/>
    </source>
</evidence>
<protein>
    <recommendedName>
        <fullName evidence="3">DUF4397 domain-containing protein</fullName>
    </recommendedName>
</protein>
<dbReference type="Proteomes" id="UP000199679">
    <property type="component" value="Chromosome I"/>
</dbReference>
<dbReference type="OrthoDB" id="615056at2"/>